<sequence>MQPMRSADSEEAARQHGTRAGGGFPLYGMQMARRLLGSDELARTAMSCSAVRSSCRQRGGFLASWNSCRRRGAARRCGPRADGRA</sequence>
<accession>A0AAV5ERV0</accession>
<dbReference type="EMBL" id="BQKI01000077">
    <property type="protein sequence ID" value="GJN24945.1"/>
    <property type="molecule type" value="Genomic_DNA"/>
</dbReference>
<reference evidence="2" key="2">
    <citation type="submission" date="2021-12" db="EMBL/GenBank/DDBJ databases">
        <title>Resequencing data analysis of finger millet.</title>
        <authorList>
            <person name="Hatakeyama M."/>
            <person name="Aluri S."/>
            <person name="Balachadran M.T."/>
            <person name="Sivarajan S.R."/>
            <person name="Poveda L."/>
            <person name="Shimizu-Inatsugi R."/>
            <person name="Schlapbach R."/>
            <person name="Sreeman S.M."/>
            <person name="Shimizu K.K."/>
        </authorList>
    </citation>
    <scope>NUCLEOTIDE SEQUENCE</scope>
</reference>
<keyword evidence="3" id="KW-1185">Reference proteome</keyword>
<name>A0AAV5ERV0_ELECO</name>
<reference evidence="2" key="1">
    <citation type="journal article" date="2018" name="DNA Res.">
        <title>Multiple hybrid de novo genome assembly of finger millet, an orphan allotetraploid crop.</title>
        <authorList>
            <person name="Hatakeyama M."/>
            <person name="Aluri S."/>
            <person name="Balachadran M.T."/>
            <person name="Sivarajan S.R."/>
            <person name="Patrignani A."/>
            <person name="Gruter S."/>
            <person name="Poveda L."/>
            <person name="Shimizu-Inatsugi R."/>
            <person name="Baeten J."/>
            <person name="Francoijs K.J."/>
            <person name="Nataraja K.N."/>
            <person name="Reddy Y.A.N."/>
            <person name="Phadnis S."/>
            <person name="Ravikumar R.L."/>
            <person name="Schlapbach R."/>
            <person name="Sreeman S.M."/>
            <person name="Shimizu K.K."/>
        </authorList>
    </citation>
    <scope>NUCLEOTIDE SEQUENCE</scope>
</reference>
<evidence type="ECO:0000256" key="1">
    <source>
        <dbReference type="SAM" id="MobiDB-lite"/>
    </source>
</evidence>
<evidence type="ECO:0000313" key="2">
    <source>
        <dbReference type="EMBL" id="GJN24945.1"/>
    </source>
</evidence>
<dbReference type="Proteomes" id="UP001054889">
    <property type="component" value="Unassembled WGS sequence"/>
</dbReference>
<proteinExistence type="predicted"/>
<protein>
    <submittedName>
        <fullName evidence="2">Uncharacterized protein</fullName>
    </submittedName>
</protein>
<organism evidence="2 3">
    <name type="scientific">Eleusine coracana subsp. coracana</name>
    <dbReference type="NCBI Taxonomy" id="191504"/>
    <lineage>
        <taxon>Eukaryota</taxon>
        <taxon>Viridiplantae</taxon>
        <taxon>Streptophyta</taxon>
        <taxon>Embryophyta</taxon>
        <taxon>Tracheophyta</taxon>
        <taxon>Spermatophyta</taxon>
        <taxon>Magnoliopsida</taxon>
        <taxon>Liliopsida</taxon>
        <taxon>Poales</taxon>
        <taxon>Poaceae</taxon>
        <taxon>PACMAD clade</taxon>
        <taxon>Chloridoideae</taxon>
        <taxon>Cynodonteae</taxon>
        <taxon>Eleusininae</taxon>
        <taxon>Eleusine</taxon>
    </lineage>
</organism>
<feature type="region of interest" description="Disordered" evidence="1">
    <location>
        <begin position="1"/>
        <end position="25"/>
    </location>
</feature>
<gene>
    <name evidence="2" type="primary">gb12724</name>
    <name evidence="2" type="ORF">PR202_gb12724</name>
</gene>
<evidence type="ECO:0000313" key="3">
    <source>
        <dbReference type="Proteomes" id="UP001054889"/>
    </source>
</evidence>
<comment type="caution">
    <text evidence="2">The sequence shown here is derived from an EMBL/GenBank/DDBJ whole genome shotgun (WGS) entry which is preliminary data.</text>
</comment>
<dbReference type="AlphaFoldDB" id="A0AAV5ERV0"/>